<keyword evidence="2" id="KW-1185">Reference proteome</keyword>
<dbReference type="GO" id="GO:0010468">
    <property type="term" value="P:regulation of gene expression"/>
    <property type="evidence" value="ECO:0007669"/>
    <property type="project" value="InterPro"/>
</dbReference>
<dbReference type="EMBL" id="SWLG01000029">
    <property type="protein sequence ID" value="TLS35114.1"/>
    <property type="molecule type" value="Genomic_DNA"/>
</dbReference>
<organism evidence="1 2">
    <name type="scientific">Exobacillus caeni</name>
    <dbReference type="NCBI Taxonomy" id="2574798"/>
    <lineage>
        <taxon>Bacteria</taxon>
        <taxon>Bacillati</taxon>
        <taxon>Bacillota</taxon>
        <taxon>Bacilli</taxon>
        <taxon>Bacillales</taxon>
        <taxon>Guptibacillaceae</taxon>
        <taxon>Exobacillus</taxon>
    </lineage>
</organism>
<dbReference type="OrthoDB" id="2084556at2"/>
<dbReference type="RefSeq" id="WP_138129496.1">
    <property type="nucleotide sequence ID" value="NZ_SWLG01000029.1"/>
</dbReference>
<dbReference type="InterPro" id="IPR020115">
    <property type="entry name" value="Fin"/>
</dbReference>
<accession>A0A5R9F3T0</accession>
<evidence type="ECO:0000313" key="2">
    <source>
        <dbReference type="Proteomes" id="UP000308230"/>
    </source>
</evidence>
<comment type="caution">
    <text evidence="1">The sequence shown here is derived from an EMBL/GenBank/DDBJ whole genome shotgun (WGS) entry which is preliminary data.</text>
</comment>
<reference evidence="1 2" key="1">
    <citation type="submission" date="2019-04" db="EMBL/GenBank/DDBJ databases">
        <title>Bacillus caeni sp. nov., a bacterium isolated from mangrove sediment.</title>
        <authorList>
            <person name="Huang H."/>
            <person name="Mo K."/>
            <person name="Hu Y."/>
        </authorList>
    </citation>
    <scope>NUCLEOTIDE SEQUENCE [LARGE SCALE GENOMIC DNA]</scope>
    <source>
        <strain evidence="1 2">HB172195</strain>
    </source>
</reference>
<proteinExistence type="predicted"/>
<evidence type="ECO:0000313" key="1">
    <source>
        <dbReference type="EMBL" id="TLS35114.1"/>
    </source>
</evidence>
<gene>
    <name evidence="1" type="ORF">FCL54_22270</name>
</gene>
<sequence>MTITYQCRHCGQEVGKLEQQSCTIDKLGFNQLTNQERQEMIEYHNDGTMTVKTICEDCQEALERNPHYHQLHSFIQ</sequence>
<dbReference type="Proteomes" id="UP000308230">
    <property type="component" value="Unassembled WGS sequence"/>
</dbReference>
<protein>
    <submittedName>
        <fullName evidence="1">Anti-sigma-F factor Fin family protein</fullName>
    </submittedName>
</protein>
<name>A0A5R9F3T0_9BACL</name>
<dbReference type="AlphaFoldDB" id="A0A5R9F3T0"/>
<dbReference type="Pfam" id="PF10955">
    <property type="entry name" value="Fin"/>
    <property type="match status" value="1"/>
</dbReference>